<evidence type="ECO:0000313" key="7">
    <source>
        <dbReference type="Proteomes" id="UP000321562"/>
    </source>
</evidence>
<evidence type="ECO:0000256" key="4">
    <source>
        <dbReference type="SAM" id="SignalP"/>
    </source>
</evidence>
<dbReference type="AlphaFoldDB" id="A0A5C6S0I6"/>
<keyword evidence="2" id="KW-0812">Transmembrane</keyword>
<dbReference type="EMBL" id="VOPL01000006">
    <property type="protein sequence ID" value="TXB67775.1"/>
    <property type="molecule type" value="Genomic_DNA"/>
</dbReference>
<dbReference type="Proteomes" id="UP000321562">
    <property type="component" value="Unassembled WGS sequence"/>
</dbReference>
<feature type="domain" description="POTRA" evidence="5">
    <location>
        <begin position="233"/>
        <end position="307"/>
    </location>
</feature>
<dbReference type="OrthoDB" id="9769707at2"/>
<dbReference type="InterPro" id="IPR010827">
    <property type="entry name" value="BamA/TamA_POTRA"/>
</dbReference>
<keyword evidence="7" id="KW-1185">Reference proteome</keyword>
<dbReference type="InterPro" id="IPR000184">
    <property type="entry name" value="Bac_surfAg_D15"/>
</dbReference>
<comment type="subcellular location">
    <subcellularLocation>
        <location evidence="1">Membrane</location>
    </subcellularLocation>
</comment>
<name>A0A5C6S0I6_9RHOB</name>
<dbReference type="Gene3D" id="2.40.160.50">
    <property type="entry name" value="membrane protein fhac: a member of the omp85/tpsb transporter family"/>
    <property type="match status" value="1"/>
</dbReference>
<dbReference type="InterPro" id="IPR039910">
    <property type="entry name" value="D15-like"/>
</dbReference>
<keyword evidence="2" id="KW-1134">Transmembrane beta strand</keyword>
<dbReference type="PANTHER" id="PTHR12815">
    <property type="entry name" value="SORTING AND ASSEMBLY MACHINERY SAMM50 PROTEIN FAMILY MEMBER"/>
    <property type="match status" value="1"/>
</dbReference>
<accession>A0A5C6S0I6</accession>
<dbReference type="PANTHER" id="PTHR12815:SF42">
    <property type="entry name" value="BACTERIAL SURFACE ANTIGEN (D15) DOMAIN-CONTAINING PROTEIN"/>
    <property type="match status" value="1"/>
</dbReference>
<dbReference type="InterPro" id="IPR034746">
    <property type="entry name" value="POTRA"/>
</dbReference>
<reference evidence="6 7" key="1">
    <citation type="submission" date="2019-08" db="EMBL/GenBank/DDBJ databases">
        <authorList>
            <person name="Ye J."/>
        </authorList>
    </citation>
    <scope>NUCLEOTIDE SEQUENCE [LARGE SCALE GENOMIC DNA]</scope>
    <source>
        <strain evidence="6 7">TK008</strain>
    </source>
</reference>
<dbReference type="RefSeq" id="WP_147099774.1">
    <property type="nucleotide sequence ID" value="NZ_JBHUFH010000001.1"/>
</dbReference>
<gene>
    <name evidence="6" type="ORF">FQV27_14340</name>
</gene>
<sequence>MHRRGRVAVIAMGLATTLVVQAAAQSASSSNPFAGLSRLFGKREQPVTTEDGVVLGPPVQLDFVVIDGDEDLKKPLRNASLINGALEEDRATGQDVLAAARGDYARILGVLYDEGYFSAIINITLDGIEASQIAPLDAPDYVGHVVVAVDPGPRFKFGRADLGPLAPGTAPDDAYAVGETAGTGIIKRATSGAISDWRDDSHAKAEVAGQQIIADHNVARLESSVTLNPGPAVTFGQLHATGNQRLSTRRLLKIAGYPEGQRFDPEELENVRKRLRRSGVFSAITLVEAETLNPDNSMDVGLTVVEQKLRRIGAAFELSNVDGAQLSAYWLHRNLFGGGERFRIEAEISDIKADGDARDYSFGVRIDRPATLNPDTTGYISLDLSEDNEPEYYSKTADFSIGFNYIRSERLTADIALSFIQTRVNYGSGYYDYKVISLPGSITWDRRDDMKNAKRGFWLSGGLTPFLGFGDTGSGAQITGEGRVYRSFMAEDKLTFAGRGRFGTVVGPNILEVPPDYLFFAGGGGSVRGQPYESLGFHVPLEGQDDDAFVGGQSIVNTSVEARYQVREKLGAVVFVDAAQIWDEDLWQGDKKWFGGAGVGVRYDTPIGPIRFDVATPIEGNENDSKIQIYLGLGQAF</sequence>
<proteinExistence type="predicted"/>
<dbReference type="Gene3D" id="3.10.20.310">
    <property type="entry name" value="membrane protein fhac"/>
    <property type="match status" value="1"/>
</dbReference>
<organism evidence="6 7">
    <name type="scientific">Paracoccus aurantiacus</name>
    <dbReference type="NCBI Taxonomy" id="2599412"/>
    <lineage>
        <taxon>Bacteria</taxon>
        <taxon>Pseudomonadati</taxon>
        <taxon>Pseudomonadota</taxon>
        <taxon>Alphaproteobacteria</taxon>
        <taxon>Rhodobacterales</taxon>
        <taxon>Paracoccaceae</taxon>
        <taxon>Paracoccus</taxon>
    </lineage>
</organism>
<dbReference type="Pfam" id="PF01103">
    <property type="entry name" value="Omp85"/>
    <property type="match status" value="1"/>
</dbReference>
<protein>
    <submittedName>
        <fullName evidence="6">Outer membrane protein assembly factor</fullName>
    </submittedName>
</protein>
<dbReference type="Pfam" id="PF07244">
    <property type="entry name" value="POTRA"/>
    <property type="match status" value="1"/>
</dbReference>
<dbReference type="PROSITE" id="PS51779">
    <property type="entry name" value="POTRA"/>
    <property type="match status" value="1"/>
</dbReference>
<evidence type="ECO:0000256" key="3">
    <source>
        <dbReference type="ARBA" id="ARBA00023136"/>
    </source>
</evidence>
<dbReference type="GO" id="GO:0019867">
    <property type="term" value="C:outer membrane"/>
    <property type="evidence" value="ECO:0007669"/>
    <property type="project" value="InterPro"/>
</dbReference>
<evidence type="ECO:0000256" key="2">
    <source>
        <dbReference type="ARBA" id="ARBA00022452"/>
    </source>
</evidence>
<keyword evidence="3" id="KW-0472">Membrane</keyword>
<feature type="chain" id="PRO_5023105388" evidence="4">
    <location>
        <begin position="23"/>
        <end position="637"/>
    </location>
</feature>
<keyword evidence="4" id="KW-0732">Signal</keyword>
<feature type="signal peptide" evidence="4">
    <location>
        <begin position="1"/>
        <end position="22"/>
    </location>
</feature>
<evidence type="ECO:0000256" key="1">
    <source>
        <dbReference type="ARBA" id="ARBA00004370"/>
    </source>
</evidence>
<evidence type="ECO:0000259" key="5">
    <source>
        <dbReference type="PROSITE" id="PS51779"/>
    </source>
</evidence>
<evidence type="ECO:0000313" key="6">
    <source>
        <dbReference type="EMBL" id="TXB67775.1"/>
    </source>
</evidence>
<comment type="caution">
    <text evidence="6">The sequence shown here is derived from an EMBL/GenBank/DDBJ whole genome shotgun (WGS) entry which is preliminary data.</text>
</comment>